<dbReference type="AlphaFoldDB" id="A0A192CHD0"/>
<dbReference type="Proteomes" id="UP000183316">
    <property type="component" value="Chromosome"/>
</dbReference>
<organism evidence="1 2">
    <name type="scientific">Escherichia coli O25b:H4</name>
    <dbReference type="NCBI Taxonomy" id="941280"/>
    <lineage>
        <taxon>Bacteria</taxon>
        <taxon>Pseudomonadati</taxon>
        <taxon>Pseudomonadota</taxon>
        <taxon>Gammaproteobacteria</taxon>
        <taxon>Enterobacterales</taxon>
        <taxon>Enterobacteriaceae</taxon>
        <taxon>Escherichia</taxon>
    </lineage>
</organism>
<name>A0A192CHD0_ECO25</name>
<sequence>MHSYSLLLICIDRFQSNQRIATPPAKNADN</sequence>
<evidence type="ECO:0000313" key="2">
    <source>
        <dbReference type="Proteomes" id="UP000183316"/>
    </source>
</evidence>
<protein>
    <submittedName>
        <fullName evidence="1">Uncharacterized protein</fullName>
    </submittedName>
</protein>
<accession>A0A192CHD0</accession>
<proteinExistence type="predicted"/>
<gene>
    <name evidence="1" type="ORF">WLH_04059</name>
</gene>
<dbReference type="PATRIC" id="fig|941280.3.peg.4033"/>
<evidence type="ECO:0000313" key="1">
    <source>
        <dbReference type="EMBL" id="ANK05320.1"/>
    </source>
</evidence>
<dbReference type="EMBL" id="CP015085">
    <property type="protein sequence ID" value="ANK05320.1"/>
    <property type="molecule type" value="Genomic_DNA"/>
</dbReference>
<reference evidence="1 2" key="1">
    <citation type="submission" date="2016-03" db="EMBL/GenBank/DDBJ databases">
        <title>Genome Sequence and Comparative Pathogenic Determinants of Uropathogenic Escherichia coli O25b:H4, a Clinical Isolate from Saudi Arabia.</title>
        <authorList>
            <person name="Alyamani E.A.J."/>
            <person name="Khiyami M.A."/>
            <person name="Booq R.Y."/>
            <person name="Bahwerth F.S."/>
            <person name="Vaisvil B."/>
            <person name="Schmitt D.P."/>
            <person name="Kapatral V."/>
        </authorList>
    </citation>
    <scope>NUCLEOTIDE SEQUENCE [LARGE SCALE GENOMIC DNA]</scope>
    <source>
        <strain evidence="1 2">O25b:H4</strain>
    </source>
</reference>